<evidence type="ECO:0000259" key="3">
    <source>
        <dbReference type="PROSITE" id="PS50102"/>
    </source>
</evidence>
<dbReference type="InterPro" id="IPR012677">
    <property type="entry name" value="Nucleotide-bd_a/b_plait_sf"/>
</dbReference>
<accession>A0AAV5J5M4</accession>
<protein>
    <submittedName>
        <fullName evidence="5">Uncharacterized protein</fullName>
    </submittedName>
</protein>
<name>A0AAV5J5M4_9ROSI</name>
<keyword evidence="6" id="KW-1185">Reference proteome</keyword>
<dbReference type="PROSITE" id="PS50102">
    <property type="entry name" value="RRM"/>
    <property type="match status" value="1"/>
</dbReference>
<evidence type="ECO:0000259" key="4">
    <source>
        <dbReference type="PROSITE" id="PS50878"/>
    </source>
</evidence>
<dbReference type="GO" id="GO:0003723">
    <property type="term" value="F:RNA binding"/>
    <property type="evidence" value="ECO:0007669"/>
    <property type="project" value="UniProtKB-UniRule"/>
</dbReference>
<dbReference type="InterPro" id="IPR035979">
    <property type="entry name" value="RBD_domain_sf"/>
</dbReference>
<evidence type="ECO:0000256" key="2">
    <source>
        <dbReference type="SAM" id="MobiDB-lite"/>
    </source>
</evidence>
<dbReference type="InterPro" id="IPR000504">
    <property type="entry name" value="RRM_dom"/>
</dbReference>
<dbReference type="Gene3D" id="3.30.70.330">
    <property type="match status" value="1"/>
</dbReference>
<dbReference type="PANTHER" id="PTHR33116:SF78">
    <property type="entry name" value="OS12G0587133 PROTEIN"/>
    <property type="match status" value="1"/>
</dbReference>
<organism evidence="5 6">
    <name type="scientific">Rubroshorea leprosula</name>
    <dbReference type="NCBI Taxonomy" id="152421"/>
    <lineage>
        <taxon>Eukaryota</taxon>
        <taxon>Viridiplantae</taxon>
        <taxon>Streptophyta</taxon>
        <taxon>Embryophyta</taxon>
        <taxon>Tracheophyta</taxon>
        <taxon>Spermatophyta</taxon>
        <taxon>Magnoliopsida</taxon>
        <taxon>eudicotyledons</taxon>
        <taxon>Gunneridae</taxon>
        <taxon>Pentapetalae</taxon>
        <taxon>rosids</taxon>
        <taxon>malvids</taxon>
        <taxon>Malvales</taxon>
        <taxon>Dipterocarpaceae</taxon>
        <taxon>Rubroshorea</taxon>
    </lineage>
</organism>
<gene>
    <name evidence="5" type="ORF">SLEP1_g21342</name>
</gene>
<feature type="compositionally biased region" description="Basic and acidic residues" evidence="2">
    <location>
        <begin position="614"/>
        <end position="641"/>
    </location>
</feature>
<dbReference type="Proteomes" id="UP001054252">
    <property type="component" value="Unassembled WGS sequence"/>
</dbReference>
<dbReference type="SUPFAM" id="SSF56672">
    <property type="entry name" value="DNA/RNA polymerases"/>
    <property type="match status" value="1"/>
</dbReference>
<dbReference type="InterPro" id="IPR043502">
    <property type="entry name" value="DNA/RNA_pol_sf"/>
</dbReference>
<dbReference type="Pfam" id="PF00078">
    <property type="entry name" value="RVT_1"/>
    <property type="match status" value="1"/>
</dbReference>
<sequence length="1962" mass="224294">MRGRERAGAFSNGACGRRSARSWEPFGNQRRIRDGRMDGSPVRGLRKKQDIWGCDRRVYNQASVFFFTNFPDDWSHESMWLTFRKFGRVLAIYCPPRKSKSGRRFGFVRFLEVKNEVELERKLDQIRVGTSKLWVNRPRFRMEVGRNRGDTKPAERNFVKPGRSFAEVVKGTQGLEDKEGNNLQQAPSTRDSQKMQQKSNSLKPQTQVWIKKTNVRASAGLEFNVKNEDLLWLEGCYVGTAHSVNIIPTLQQKFFMEGYFSCKVRPMGGRLVLLEGGDKDEIKDLVETTPEWLGQWFEEVKPWSPSSIAQERFVWIRCQGVPIHAWGPELFSSIGAVWGKVISLDDSTSKKIRFDIGRFLISTPIMEFISKSMSISVNGMPYTVKVMEEEATNGIFSMKSDHVFRELSASDDHSSESWSLNSDGEDAFAESIHGGGFSREYGKSAAGRADDDDMAKVDDVIDDHGRGQAERWMESLNVDITARRKKFEFEDDIDRMMSDDGSNIQAEKFFEASVGKSQKSPISKPEEMTEEVGYVPDSLSMHLMQNQGQNSNCEIGNSSGPKFPNRASEEKWGKGCGLEPQTGLRDDEDWASYLGPNKGIKSYVAGDDLEISETEKDKVEEDEVKRRSRGSEKAKEDEVNRRSKGSGIPEDDEVKLTSRGSVVHVKDEANRRNWESLINEEDEESRRSRGSLGPEEEEVNRTSMGSLMHVEGEAKSELGGSVMFEKGEGIQRSRGILMSEEDEVDSVNQRSKGSLSRLEDLSEESSFLQGFESESGQLKAWMGRKEREIKKPKKKKSRPCSSVYKNSRIVVQPRTEKLQNRRKKYRDLEEKAPEFCPGSQNQVAGESIADSGIENRNKCLRAEGNISKEMKIWGFAREIGVVDRGNEEEILHRLETMEERDRENFRKAKTSERAGVRELVIREKVEFLSIQESKTEVVDHQLCRALWGSDEFEWVAQPSKARTPVYIINVYSPCDLPSKRALWASLKNLISEIGGNWCLMGDFNAENVKQWGLNRSLSDHCPIVLKNQISDWGPKPFRFFDAWLEFPQFKGIVTDTWKSTVVKGWNGYRLKEKLKETKKVLKEWSKKMTSEIDLGIQKSIDSIASIDKKGEEMPLSLEDIEARRTNFLELWKNQRMKESMWRQKARKTWISDGDANTKFFHRCVKGRRRKNDISSILVGNQRLEEVNSMKEGVANYFETLFKEDVWQRPVLDGVDFKKISEEEREMLEAPFSEEEVRQAVWSCESTKAPGPDGFNFKFVKEMWGTIKDDVMGYVSDFHKHGKLVRGMNCSFIVLIPKVNSPQKIEEFRPISLVGVMYKLIAKLLARRLASVLNGIIGENQMAFISGRQLVDSVIIANEIIDEAQKRKKKGFVFKADFEKAYDKVCWEFLDYMMLRMGFGQKWINWINECLKTAEVSVLLNGSTTRQFKMQRGLRQGDPLSPFLFLIVAEGLNGIISSAASLGMVNGIDIGQCGMNITHLQFADDTIVFGNASEENIWAVKSIMRIFEMVSGLKINFGKSMLMGINVPEEWMTRMSCILNCKQGSFPCKYLGMPIGGKSRCIAMWRPMIDSFKKRLASWKNRFISLGGRITLLNSVLSSLPVFMMSVHLLPKGLILILDKIRRNFLWGGGENNRKINWVCWEKVCRSKLDGGLGVKDLRKFNLALLGKWWSRLAEGEEGLLYKVIREKYGSNGGNWLNWIEEGKQKGSLWWRDVCRLDYSCSNRVGWLLDGFKLKLGVGISVKFWEDVWIGDETLANKFPRLFLNSLGRTKSISQMGFWSNGSWNWSLEWRRPILSWEEHSMAELWRMLQNIHPNMGQKDRWEWRNDQGMYSAKSGYQVLSSIHHQSRNNLHKRTWCRLVPTKICAFVWKVLQDRIPSKCGPNASNGGEHLLLEQISAMHPLNNKLPTLKMQTSGQDGMQSGVQQSGLYGVLEMKGLSETRTKMSIGPLSWCNCEHSNGSKTE</sequence>
<comment type="caution">
    <text evidence="5">The sequence shown here is derived from an EMBL/GenBank/DDBJ whole genome shotgun (WGS) entry which is preliminary data.</text>
</comment>
<feature type="region of interest" description="Disordered" evidence="2">
    <location>
        <begin position="1"/>
        <end position="21"/>
    </location>
</feature>
<feature type="region of interest" description="Disordered" evidence="2">
    <location>
        <begin position="559"/>
        <end position="590"/>
    </location>
</feature>
<proteinExistence type="predicted"/>
<dbReference type="PANTHER" id="PTHR33116">
    <property type="entry name" value="REVERSE TRANSCRIPTASE ZINC-BINDING DOMAIN-CONTAINING PROTEIN-RELATED-RELATED"/>
    <property type="match status" value="1"/>
</dbReference>
<feature type="compositionally biased region" description="Polar residues" evidence="2">
    <location>
        <begin position="181"/>
        <end position="203"/>
    </location>
</feature>
<evidence type="ECO:0000256" key="1">
    <source>
        <dbReference type="PROSITE-ProRule" id="PRU00176"/>
    </source>
</evidence>
<dbReference type="SUPFAM" id="SSF54928">
    <property type="entry name" value="RNA-binding domain, RBD"/>
    <property type="match status" value="1"/>
</dbReference>
<feature type="domain" description="RRM" evidence="3">
    <location>
        <begin position="63"/>
        <end position="140"/>
    </location>
</feature>
<dbReference type="InterPro" id="IPR000477">
    <property type="entry name" value="RT_dom"/>
</dbReference>
<evidence type="ECO:0000313" key="6">
    <source>
        <dbReference type="Proteomes" id="UP001054252"/>
    </source>
</evidence>
<feature type="region of interest" description="Disordered" evidence="2">
    <location>
        <begin position="176"/>
        <end position="203"/>
    </location>
</feature>
<dbReference type="EMBL" id="BPVZ01000031">
    <property type="protein sequence ID" value="GKV09909.1"/>
    <property type="molecule type" value="Genomic_DNA"/>
</dbReference>
<dbReference type="SUPFAM" id="SSF56219">
    <property type="entry name" value="DNase I-like"/>
    <property type="match status" value="1"/>
</dbReference>
<dbReference type="SMART" id="SM00360">
    <property type="entry name" value="RRM"/>
    <property type="match status" value="1"/>
</dbReference>
<evidence type="ECO:0000313" key="5">
    <source>
        <dbReference type="EMBL" id="GKV09909.1"/>
    </source>
</evidence>
<feature type="domain" description="Reverse transcriptase" evidence="4">
    <location>
        <begin position="1276"/>
        <end position="1554"/>
    </location>
</feature>
<dbReference type="CDD" id="cd00590">
    <property type="entry name" value="RRM_SF"/>
    <property type="match status" value="1"/>
</dbReference>
<dbReference type="CDD" id="cd01650">
    <property type="entry name" value="RT_nLTR_like"/>
    <property type="match status" value="1"/>
</dbReference>
<feature type="compositionally biased region" description="Basic and acidic residues" evidence="2">
    <location>
        <begin position="664"/>
        <end position="674"/>
    </location>
</feature>
<dbReference type="Gene3D" id="3.60.10.10">
    <property type="entry name" value="Endonuclease/exonuclease/phosphatase"/>
    <property type="match status" value="1"/>
</dbReference>
<keyword evidence="1" id="KW-0694">RNA-binding</keyword>
<dbReference type="PROSITE" id="PS50878">
    <property type="entry name" value="RT_POL"/>
    <property type="match status" value="1"/>
</dbReference>
<dbReference type="InterPro" id="IPR036691">
    <property type="entry name" value="Endo/exonu/phosph_ase_sf"/>
</dbReference>
<feature type="region of interest" description="Disordered" evidence="2">
    <location>
        <begin position="614"/>
        <end position="709"/>
    </location>
</feature>
<feature type="region of interest" description="Disordered" evidence="2">
    <location>
        <begin position="734"/>
        <end position="759"/>
    </location>
</feature>
<reference evidence="5 6" key="1">
    <citation type="journal article" date="2021" name="Commun. Biol.">
        <title>The genome of Shorea leprosula (Dipterocarpaceae) highlights the ecological relevance of drought in aseasonal tropical rainforests.</title>
        <authorList>
            <person name="Ng K.K.S."/>
            <person name="Kobayashi M.J."/>
            <person name="Fawcett J.A."/>
            <person name="Hatakeyama M."/>
            <person name="Paape T."/>
            <person name="Ng C.H."/>
            <person name="Ang C.C."/>
            <person name="Tnah L.H."/>
            <person name="Lee C.T."/>
            <person name="Nishiyama T."/>
            <person name="Sese J."/>
            <person name="O'Brien M.J."/>
            <person name="Copetti D."/>
            <person name="Mohd Noor M.I."/>
            <person name="Ong R.C."/>
            <person name="Putra M."/>
            <person name="Sireger I.Z."/>
            <person name="Indrioko S."/>
            <person name="Kosugi Y."/>
            <person name="Izuno A."/>
            <person name="Isagi Y."/>
            <person name="Lee S.L."/>
            <person name="Shimizu K.K."/>
        </authorList>
    </citation>
    <scope>NUCLEOTIDE SEQUENCE [LARGE SCALE GENOMIC DNA]</scope>
    <source>
        <strain evidence="5">214</strain>
    </source>
</reference>